<organism evidence="3">
    <name type="scientific">human gut metagenome</name>
    <dbReference type="NCBI Taxonomy" id="408170"/>
    <lineage>
        <taxon>unclassified sequences</taxon>
        <taxon>metagenomes</taxon>
        <taxon>organismal metagenomes</taxon>
    </lineage>
</organism>
<accession>K1U4F8</accession>
<dbReference type="GO" id="GO:0006310">
    <property type="term" value="P:DNA recombination"/>
    <property type="evidence" value="ECO:0007669"/>
    <property type="project" value="UniProtKB-KW"/>
</dbReference>
<evidence type="ECO:0000256" key="1">
    <source>
        <dbReference type="ARBA" id="ARBA00023172"/>
    </source>
</evidence>
<dbReference type="AlphaFoldDB" id="K1U4F8"/>
<dbReference type="Gene3D" id="1.10.443.10">
    <property type="entry name" value="Intergrase catalytic core"/>
    <property type="match status" value="1"/>
</dbReference>
<dbReference type="PROSITE" id="PS51898">
    <property type="entry name" value="TYR_RECOMBINASE"/>
    <property type="match status" value="1"/>
</dbReference>
<sequence>SKYRELLQHQQMLFVNIEGETKGKALQVDAVYRMLERMEKKTGIHTTPHMLRRYFGNMRRDAGWPLEMISEAYGHKHTDTTIKYLNIVDDQLMEASDQYYAKHSVLYDVEKLL</sequence>
<feature type="domain" description="Tyr recombinase" evidence="2">
    <location>
        <begin position="1"/>
        <end position="97"/>
    </location>
</feature>
<protein>
    <submittedName>
        <fullName evidence="3">Transposase A</fullName>
    </submittedName>
</protein>
<name>K1U4F8_9ZZZZ</name>
<evidence type="ECO:0000259" key="2">
    <source>
        <dbReference type="PROSITE" id="PS51898"/>
    </source>
</evidence>
<reference evidence="3" key="1">
    <citation type="journal article" date="2013" name="Environ. Microbiol.">
        <title>Microbiota from the distal guts of lean and obese adolescents exhibit partial functional redundancy besides clear differences in community structure.</title>
        <authorList>
            <person name="Ferrer M."/>
            <person name="Ruiz A."/>
            <person name="Lanza F."/>
            <person name="Haange S.B."/>
            <person name="Oberbach A."/>
            <person name="Till H."/>
            <person name="Bargiela R."/>
            <person name="Campoy C."/>
            <person name="Segura M.T."/>
            <person name="Richter M."/>
            <person name="von Bergen M."/>
            <person name="Seifert J."/>
            <person name="Suarez A."/>
        </authorList>
    </citation>
    <scope>NUCLEOTIDE SEQUENCE</scope>
</reference>
<dbReference type="SUPFAM" id="SSF56349">
    <property type="entry name" value="DNA breaking-rejoining enzymes"/>
    <property type="match status" value="1"/>
</dbReference>
<dbReference type="GO" id="GO:0015074">
    <property type="term" value="P:DNA integration"/>
    <property type="evidence" value="ECO:0007669"/>
    <property type="project" value="InterPro"/>
</dbReference>
<dbReference type="InterPro" id="IPR011010">
    <property type="entry name" value="DNA_brk_join_enz"/>
</dbReference>
<dbReference type="Pfam" id="PF00589">
    <property type="entry name" value="Phage_integrase"/>
    <property type="match status" value="1"/>
</dbReference>
<dbReference type="EMBL" id="AJWY01001170">
    <property type="protein sequence ID" value="EKC80152.1"/>
    <property type="molecule type" value="Genomic_DNA"/>
</dbReference>
<gene>
    <name evidence="3" type="ORF">LEA_01686</name>
</gene>
<dbReference type="InterPro" id="IPR002104">
    <property type="entry name" value="Integrase_catalytic"/>
</dbReference>
<feature type="non-terminal residue" evidence="3">
    <location>
        <position position="1"/>
    </location>
</feature>
<evidence type="ECO:0000313" key="3">
    <source>
        <dbReference type="EMBL" id="EKC80152.1"/>
    </source>
</evidence>
<keyword evidence="1" id="KW-0233">DNA recombination</keyword>
<proteinExistence type="predicted"/>
<dbReference type="InterPro" id="IPR013762">
    <property type="entry name" value="Integrase-like_cat_sf"/>
</dbReference>
<dbReference type="GO" id="GO:0003677">
    <property type="term" value="F:DNA binding"/>
    <property type="evidence" value="ECO:0007669"/>
    <property type="project" value="InterPro"/>
</dbReference>
<comment type="caution">
    <text evidence="3">The sequence shown here is derived from an EMBL/GenBank/DDBJ whole genome shotgun (WGS) entry which is preliminary data.</text>
</comment>